<evidence type="ECO:0000313" key="3">
    <source>
        <dbReference type="EMBL" id="AIW54978.1"/>
    </source>
</evidence>
<geneLocation type="plasmid" evidence="3">
    <name>pKAPB8</name>
</geneLocation>
<sequence length="146" mass="17917">MLLKSRRKWNMQMEEIKKLLTINKNWKEKFKGDLLDNLLEKCVDIEKYINLITNEWMNIWISVTKDKEIKKIYYDFNKQIKELDIRRLKVEYEVIYNIYKYSKELEDSNNESTNNIENIIKWINIIDVNSLEELENALDEQIRYSL</sequence>
<dbReference type="EMBL" id="KJ776583">
    <property type="protein sequence ID" value="AIW54923.1"/>
    <property type="molecule type" value="Genomic_DNA"/>
</dbReference>
<name>A0A0A0UUJ6_CLOBO</name>
<dbReference type="AlphaFoldDB" id="A0A0A0UUJ6"/>
<dbReference type="EMBL" id="KJ776584">
    <property type="protein sequence ID" value="AIW54978.1"/>
    <property type="molecule type" value="Genomic_DNA"/>
</dbReference>
<protein>
    <submittedName>
        <fullName evidence="3">Uncharacterized protein</fullName>
    </submittedName>
</protein>
<accession>A0A0A0UUJ6</accession>
<geneLocation type="plasmid" evidence="1">
    <name>pKAPB2</name>
</geneLocation>
<evidence type="ECO:0000313" key="1">
    <source>
        <dbReference type="EMBL" id="AIW54674.1"/>
    </source>
</evidence>
<proteinExistence type="predicted"/>
<reference evidence="3" key="1">
    <citation type="journal article" date="2014" name="Genome Biol. Evol.">
        <title>Three classes of plasmid (47-63 kb) carry the type B neurotoxin gene cluster of group II Clostridium botulinum.</title>
        <authorList>
            <person name="Carter A.T."/>
            <person name="Austin J.W."/>
            <person name="Weedmark K.A."/>
            <person name="Corbett C."/>
            <person name="Peck M.W."/>
        </authorList>
    </citation>
    <scope>NUCLEOTIDE SEQUENCE</scope>
    <source>
        <strain evidence="1">KapchunkaB2</strain>
        <strain evidence="2">KapchunkaB3</strain>
        <strain evidence="3">KapchunkaB8</strain>
        <plasmid evidence="1">pKAPB2</plasmid>
        <plasmid evidence="2">pKAPB3</plasmid>
        <plasmid evidence="3">pKAPB8</plasmid>
    </source>
</reference>
<organism evidence="3">
    <name type="scientific">Clostridium botulinum</name>
    <dbReference type="NCBI Taxonomy" id="1491"/>
    <lineage>
        <taxon>Bacteria</taxon>
        <taxon>Bacillati</taxon>
        <taxon>Bacillota</taxon>
        <taxon>Clostridia</taxon>
        <taxon>Eubacteriales</taxon>
        <taxon>Clostridiaceae</taxon>
        <taxon>Clostridium</taxon>
    </lineage>
</organism>
<geneLocation type="plasmid" evidence="2">
    <name>pKAPB3</name>
</geneLocation>
<keyword evidence="3" id="KW-0614">Plasmid</keyword>
<dbReference type="EMBL" id="KJ776579">
    <property type="protein sequence ID" value="AIW54674.1"/>
    <property type="molecule type" value="Genomic_DNA"/>
</dbReference>
<evidence type="ECO:0000313" key="2">
    <source>
        <dbReference type="EMBL" id="AIW54923.1"/>
    </source>
</evidence>